<dbReference type="AlphaFoldDB" id="A0A1I3KXL5"/>
<feature type="transmembrane region" description="Helical" evidence="1">
    <location>
        <begin position="152"/>
        <end position="175"/>
    </location>
</feature>
<reference evidence="3" key="1">
    <citation type="submission" date="2016-10" db="EMBL/GenBank/DDBJ databases">
        <authorList>
            <person name="Varghese N."/>
            <person name="Submissions S."/>
        </authorList>
    </citation>
    <scope>NUCLEOTIDE SEQUENCE [LARGE SCALE GENOMIC DNA]</scope>
    <source>
        <strain evidence="3">XBD1002</strain>
    </source>
</reference>
<protein>
    <submittedName>
        <fullName evidence="2">Uncharacterized protein</fullName>
    </submittedName>
</protein>
<sequence length="206" mass="23441">MNDIEKNIKSIYFLIAFGILFAIGCTAIAIIHPVSKPVNILNIFFIIINAGIGLATVIIAKNITKKFFHLFMGLLYLSWSLIYLIAYTLFSFDFKELWPLLGISAGFLWFIAGRWKYKVVKFGYLIPSVTLFGMGCWYSLFSFGLIKLSFKTVASTLGPLFMLLIAVFLIVFFFLQQKHKELVFSDEETGVFADEEASFNSELEDE</sequence>
<feature type="transmembrane region" description="Helical" evidence="1">
    <location>
        <begin position="96"/>
        <end position="112"/>
    </location>
</feature>
<keyword evidence="1" id="KW-0812">Transmembrane</keyword>
<feature type="transmembrane region" description="Helical" evidence="1">
    <location>
        <begin position="124"/>
        <end position="146"/>
    </location>
</feature>
<feature type="transmembrane region" description="Helical" evidence="1">
    <location>
        <begin position="67"/>
        <end position="90"/>
    </location>
</feature>
<accession>A0A1I3KXL5</accession>
<feature type="transmembrane region" description="Helical" evidence="1">
    <location>
        <begin position="12"/>
        <end position="34"/>
    </location>
</feature>
<dbReference type="RefSeq" id="WP_074931541.1">
    <property type="nucleotide sequence ID" value="NZ_FORI01000005.1"/>
</dbReference>
<dbReference type="EMBL" id="FORI01000005">
    <property type="protein sequence ID" value="SFI76845.1"/>
    <property type="molecule type" value="Genomic_DNA"/>
</dbReference>
<dbReference type="PROSITE" id="PS51257">
    <property type="entry name" value="PROKAR_LIPOPROTEIN"/>
    <property type="match status" value="1"/>
</dbReference>
<evidence type="ECO:0000256" key="1">
    <source>
        <dbReference type="SAM" id="Phobius"/>
    </source>
</evidence>
<name>A0A1I3KXL5_9SPIR</name>
<proteinExistence type="predicted"/>
<dbReference type="OrthoDB" id="360461at2"/>
<organism evidence="2 3">
    <name type="scientific">Treponema bryantii</name>
    <dbReference type="NCBI Taxonomy" id="163"/>
    <lineage>
        <taxon>Bacteria</taxon>
        <taxon>Pseudomonadati</taxon>
        <taxon>Spirochaetota</taxon>
        <taxon>Spirochaetia</taxon>
        <taxon>Spirochaetales</taxon>
        <taxon>Treponemataceae</taxon>
        <taxon>Treponema</taxon>
    </lineage>
</organism>
<keyword evidence="1" id="KW-1133">Transmembrane helix</keyword>
<keyword evidence="3" id="KW-1185">Reference proteome</keyword>
<gene>
    <name evidence="2" type="ORF">SAMN04487775_105209</name>
</gene>
<evidence type="ECO:0000313" key="2">
    <source>
        <dbReference type="EMBL" id="SFI76845.1"/>
    </source>
</evidence>
<keyword evidence="1" id="KW-0472">Membrane</keyword>
<dbReference type="Proteomes" id="UP000182737">
    <property type="component" value="Unassembled WGS sequence"/>
</dbReference>
<feature type="transmembrane region" description="Helical" evidence="1">
    <location>
        <begin position="40"/>
        <end position="60"/>
    </location>
</feature>
<evidence type="ECO:0000313" key="3">
    <source>
        <dbReference type="Proteomes" id="UP000182737"/>
    </source>
</evidence>